<keyword evidence="1" id="KW-0802">TPR repeat</keyword>
<dbReference type="SUPFAM" id="SSF48452">
    <property type="entry name" value="TPR-like"/>
    <property type="match status" value="1"/>
</dbReference>
<accession>A0A5B8XKK9</accession>
<protein>
    <submittedName>
        <fullName evidence="4">Tol-pal system protein YbgF</fullName>
    </submittedName>
</protein>
<dbReference type="InterPro" id="IPR011990">
    <property type="entry name" value="TPR-like_helical_dom_sf"/>
</dbReference>
<dbReference type="InterPro" id="IPR034706">
    <property type="entry name" value="CpoB"/>
</dbReference>
<dbReference type="Gene3D" id="1.25.40.10">
    <property type="entry name" value="Tetratricopeptide repeat domain"/>
    <property type="match status" value="1"/>
</dbReference>
<name>A0A5B8XKK9_9DELT</name>
<feature type="region of interest" description="Disordered" evidence="3">
    <location>
        <begin position="91"/>
        <end position="143"/>
    </location>
</feature>
<dbReference type="Pfam" id="PF13432">
    <property type="entry name" value="TPR_16"/>
    <property type="match status" value="1"/>
</dbReference>
<evidence type="ECO:0000256" key="3">
    <source>
        <dbReference type="SAM" id="MobiDB-lite"/>
    </source>
</evidence>
<dbReference type="EMBL" id="CP042467">
    <property type="protein sequence ID" value="QED26095.1"/>
    <property type="molecule type" value="Genomic_DNA"/>
</dbReference>
<dbReference type="PROSITE" id="PS50005">
    <property type="entry name" value="TPR"/>
    <property type="match status" value="2"/>
</dbReference>
<proteinExistence type="inferred from homology"/>
<dbReference type="HAMAP" id="MF_02066">
    <property type="entry name" value="CpoB"/>
    <property type="match status" value="1"/>
</dbReference>
<dbReference type="OrthoDB" id="9781271at2"/>
<keyword evidence="5" id="KW-1185">Reference proteome</keyword>
<evidence type="ECO:0000313" key="4">
    <source>
        <dbReference type="EMBL" id="QED26095.1"/>
    </source>
</evidence>
<sequence>MRHAATPFILGSLLFGTSIFSGCATTQPTQEDPRLVALEARLHEAERQNGRLSVRIEELEDQMFLVNDRVEANRLALQRRGMMRGTFEQDVANAPSRTPETSYRDGRYEAPPQKETRNTVRIPLSGYDPYQDPNSPIYGEGPSNQEQVLANTRVTQEEEEVIINDDTLRAFAGSDHVESRPSTTGSARQAQPPVTSERLPTSSGTTATNLEKPVTQAQKSATKDALTLYKESLSHYRSGQYQAAYEGFEAFLARSPSQDYVDNALYWLGECQFGLENFEGAVGYFQRLLRETPDGNKVPDAMLKMSLAYERQGRVDSAKETLEKLVNQYPTTQAGQLGAQKLGQ</sequence>
<dbReference type="Proteomes" id="UP000321595">
    <property type="component" value="Chromosome"/>
</dbReference>
<dbReference type="InterPro" id="IPR019734">
    <property type="entry name" value="TPR_rpt"/>
</dbReference>
<feature type="coiled-coil region" evidence="2">
    <location>
        <begin position="35"/>
        <end position="62"/>
    </location>
</feature>
<dbReference type="NCBIfam" id="TIGR02795">
    <property type="entry name" value="tol_pal_ybgF"/>
    <property type="match status" value="1"/>
</dbReference>
<dbReference type="Pfam" id="PF13174">
    <property type="entry name" value="TPR_6"/>
    <property type="match status" value="1"/>
</dbReference>
<evidence type="ECO:0000256" key="1">
    <source>
        <dbReference type="PROSITE-ProRule" id="PRU00339"/>
    </source>
</evidence>
<feature type="repeat" description="TPR" evidence="1">
    <location>
        <begin position="262"/>
        <end position="295"/>
    </location>
</feature>
<keyword evidence="2" id="KW-0175">Coiled coil</keyword>
<dbReference type="InterPro" id="IPR014162">
    <property type="entry name" value="CpoB_C"/>
</dbReference>
<dbReference type="RefSeq" id="WP_146957239.1">
    <property type="nucleotide sequence ID" value="NZ_CP042467.1"/>
</dbReference>
<dbReference type="PROSITE" id="PS51257">
    <property type="entry name" value="PROKAR_LIPOPROTEIN"/>
    <property type="match status" value="1"/>
</dbReference>
<gene>
    <name evidence="4" type="primary">ybgF</name>
    <name evidence="4" type="ORF">FRD01_02225</name>
</gene>
<feature type="compositionally biased region" description="Basic and acidic residues" evidence="3">
    <location>
        <begin position="102"/>
        <end position="118"/>
    </location>
</feature>
<feature type="repeat" description="TPR" evidence="1">
    <location>
        <begin position="299"/>
        <end position="332"/>
    </location>
</feature>
<dbReference type="KEGG" id="bbae:FRD01_02225"/>
<evidence type="ECO:0000313" key="5">
    <source>
        <dbReference type="Proteomes" id="UP000321595"/>
    </source>
</evidence>
<evidence type="ECO:0000256" key="2">
    <source>
        <dbReference type="SAM" id="Coils"/>
    </source>
</evidence>
<feature type="region of interest" description="Disordered" evidence="3">
    <location>
        <begin position="175"/>
        <end position="221"/>
    </location>
</feature>
<feature type="compositionally biased region" description="Polar residues" evidence="3">
    <location>
        <begin position="180"/>
        <end position="220"/>
    </location>
</feature>
<dbReference type="GO" id="GO:0051301">
    <property type="term" value="P:cell division"/>
    <property type="evidence" value="ECO:0007669"/>
    <property type="project" value="InterPro"/>
</dbReference>
<organism evidence="4 5">
    <name type="scientific">Microvenator marinus</name>
    <dbReference type="NCBI Taxonomy" id="2600177"/>
    <lineage>
        <taxon>Bacteria</taxon>
        <taxon>Deltaproteobacteria</taxon>
        <taxon>Bradymonadales</taxon>
        <taxon>Microvenatoraceae</taxon>
        <taxon>Microvenator</taxon>
    </lineage>
</organism>
<dbReference type="AlphaFoldDB" id="A0A5B8XKK9"/>
<reference evidence="4 5" key="1">
    <citation type="submission" date="2019-08" db="EMBL/GenBank/DDBJ databases">
        <authorList>
            <person name="Liang Q."/>
        </authorList>
    </citation>
    <scope>NUCLEOTIDE SEQUENCE [LARGE SCALE GENOMIC DNA]</scope>
    <source>
        <strain evidence="4 5">V1718</strain>
    </source>
</reference>